<evidence type="ECO:0000256" key="5">
    <source>
        <dbReference type="ARBA" id="ARBA00023288"/>
    </source>
</evidence>
<keyword evidence="3" id="KW-0472">Membrane</keyword>
<keyword evidence="7" id="KW-1185">Reference proteome</keyword>
<dbReference type="PANTHER" id="PTHR43649:SF33">
    <property type="entry name" value="POLYGALACTURONAN_RHAMNOGALACTURONAN-BINDING PROTEIN YTCQ"/>
    <property type="match status" value="1"/>
</dbReference>
<name>A0ABT4GH73_9BACL</name>
<organism evidence="6 7">
    <name type="scientific">Paenibacillus alginolyticus</name>
    <dbReference type="NCBI Taxonomy" id="59839"/>
    <lineage>
        <taxon>Bacteria</taxon>
        <taxon>Bacillati</taxon>
        <taxon>Bacillota</taxon>
        <taxon>Bacilli</taxon>
        <taxon>Bacillales</taxon>
        <taxon>Paenibacillaceae</taxon>
        <taxon>Paenibacillus</taxon>
    </lineage>
</organism>
<dbReference type="InterPro" id="IPR006059">
    <property type="entry name" value="SBP"/>
</dbReference>
<evidence type="ECO:0000313" key="7">
    <source>
        <dbReference type="Proteomes" id="UP001527099"/>
    </source>
</evidence>
<comment type="caution">
    <text evidence="6">The sequence shown here is derived from an EMBL/GenBank/DDBJ whole genome shotgun (WGS) entry which is preliminary data.</text>
</comment>
<dbReference type="CDD" id="cd13580">
    <property type="entry name" value="PBP2_AlgQ_like_1"/>
    <property type="match status" value="1"/>
</dbReference>
<accession>A0ABT4GH73</accession>
<gene>
    <name evidence="6" type="ORF">M5X19_21985</name>
</gene>
<dbReference type="Proteomes" id="UP001527099">
    <property type="component" value="Unassembled WGS sequence"/>
</dbReference>
<sequence length="507" mass="57253">MRTSLNGKGFKLFGLLLIGLVMVALISACQKISSKKTEDMNGNRPVISIMAPLHFPHPPIPELVQEIENRTQTKLDLNWVPDGIYTDKMNTALTTSSLKKATYVKYTDYMLMKNSIRSGAFWDIGPYLAAYPNLKQLNKEILGQAAVDGKIYGLYTERPSSRQGIIIREDWLNNLKLAKPTNLDELYQVLKAFTFGDPDLNGKADTIGLTDRNDLVFGAFKTISSYFGTPNNWGTDGAGKLVPEFETQAYVDTMNYMKKLYDEKLINADFAVTSKEVQRDKLIRGIAGVYIGSMQDVQRLSDEAQLMNPKAKLTLVNHIEGPMGFKIWSIPNYSALYLFSKKAIRTEAELKQVLQFFDRSMDKDVANLMKYGLEGRHYTAKGDQVQLSEETSKLRVNEVNALYALMIADLNNPKVMRVSESESLSQLADQLSLDNEKNVVKDPTVGLESKTYDERGVELYKIVSDATYNYILGKLDKAAFQQEIERWKRNGGSEMIREYNEAYGKRG</sequence>
<reference evidence="6 7" key="1">
    <citation type="submission" date="2022-05" db="EMBL/GenBank/DDBJ databases">
        <title>Genome Sequencing of Bee-Associated Microbes.</title>
        <authorList>
            <person name="Dunlap C."/>
        </authorList>
    </citation>
    <scope>NUCLEOTIDE SEQUENCE [LARGE SCALE GENOMIC DNA]</scope>
    <source>
        <strain evidence="6 7">NRRL B-14421</strain>
    </source>
</reference>
<dbReference type="EMBL" id="JAMDMX010000076">
    <property type="protein sequence ID" value="MCY9695551.1"/>
    <property type="molecule type" value="Genomic_DNA"/>
</dbReference>
<dbReference type="InterPro" id="IPR050490">
    <property type="entry name" value="Bact_solute-bd_prot1"/>
</dbReference>
<dbReference type="Pfam" id="PF01547">
    <property type="entry name" value="SBP_bac_1"/>
    <property type="match status" value="1"/>
</dbReference>
<keyword evidence="5" id="KW-0449">Lipoprotein</keyword>
<evidence type="ECO:0000313" key="6">
    <source>
        <dbReference type="EMBL" id="MCY9695551.1"/>
    </source>
</evidence>
<dbReference type="Gene3D" id="3.40.190.10">
    <property type="entry name" value="Periplasmic binding protein-like II"/>
    <property type="match status" value="2"/>
</dbReference>
<evidence type="ECO:0000256" key="1">
    <source>
        <dbReference type="ARBA" id="ARBA00022475"/>
    </source>
</evidence>
<keyword evidence="2" id="KW-0732">Signal</keyword>
<proteinExistence type="predicted"/>
<keyword evidence="1" id="KW-1003">Cell membrane</keyword>
<keyword evidence="4" id="KW-0564">Palmitate</keyword>
<evidence type="ECO:0000256" key="4">
    <source>
        <dbReference type="ARBA" id="ARBA00023139"/>
    </source>
</evidence>
<dbReference type="PROSITE" id="PS51257">
    <property type="entry name" value="PROKAR_LIPOPROTEIN"/>
    <property type="match status" value="1"/>
</dbReference>
<dbReference type="PANTHER" id="PTHR43649">
    <property type="entry name" value="ARABINOSE-BINDING PROTEIN-RELATED"/>
    <property type="match status" value="1"/>
</dbReference>
<dbReference type="SUPFAM" id="SSF53850">
    <property type="entry name" value="Periplasmic binding protein-like II"/>
    <property type="match status" value="1"/>
</dbReference>
<evidence type="ECO:0000256" key="3">
    <source>
        <dbReference type="ARBA" id="ARBA00023136"/>
    </source>
</evidence>
<evidence type="ECO:0000256" key="2">
    <source>
        <dbReference type="ARBA" id="ARBA00022729"/>
    </source>
</evidence>
<dbReference type="RefSeq" id="WP_268616838.1">
    <property type="nucleotide sequence ID" value="NZ_JAMDMX010000076.1"/>
</dbReference>
<protein>
    <submittedName>
        <fullName evidence="6">Extracellular solute-binding protein</fullName>
    </submittedName>
</protein>